<name>A0ABN3AIB0_9ACTN</name>
<comment type="caution">
    <text evidence="1">The sequence shown here is derived from an EMBL/GenBank/DDBJ whole genome shotgun (WGS) entry which is preliminary data.</text>
</comment>
<protein>
    <recommendedName>
        <fullName evidence="3">DUF397 domain-containing protein</fullName>
    </recommendedName>
</protein>
<evidence type="ECO:0008006" key="3">
    <source>
        <dbReference type="Google" id="ProtNLM"/>
    </source>
</evidence>
<proteinExistence type="predicted"/>
<accession>A0ABN3AIB0</accession>
<reference evidence="1 2" key="1">
    <citation type="journal article" date="2019" name="Int. J. Syst. Evol. Microbiol.">
        <title>The Global Catalogue of Microorganisms (GCM) 10K type strain sequencing project: providing services to taxonomists for standard genome sequencing and annotation.</title>
        <authorList>
            <consortium name="The Broad Institute Genomics Platform"/>
            <consortium name="The Broad Institute Genome Sequencing Center for Infectious Disease"/>
            <person name="Wu L."/>
            <person name="Ma J."/>
        </authorList>
    </citation>
    <scope>NUCLEOTIDE SEQUENCE [LARGE SCALE GENOMIC DNA]</scope>
    <source>
        <strain evidence="1 2">JCM 13850</strain>
    </source>
</reference>
<dbReference type="EMBL" id="BAAAMR010000193">
    <property type="protein sequence ID" value="GAA2170333.1"/>
    <property type="molecule type" value="Genomic_DNA"/>
</dbReference>
<sequence>MNLGFTSGRKTDCPAAPAVQIKWDKGVPHLFLTPSSAEEHLVRRVIAHLKRTETFREEVE</sequence>
<dbReference type="Proteomes" id="UP001501020">
    <property type="component" value="Unassembled WGS sequence"/>
</dbReference>
<keyword evidence="2" id="KW-1185">Reference proteome</keyword>
<gene>
    <name evidence="1" type="ORF">GCM10009727_94500</name>
</gene>
<evidence type="ECO:0000313" key="1">
    <source>
        <dbReference type="EMBL" id="GAA2170333.1"/>
    </source>
</evidence>
<organism evidence="1 2">
    <name type="scientific">Actinomadura napierensis</name>
    <dbReference type="NCBI Taxonomy" id="267854"/>
    <lineage>
        <taxon>Bacteria</taxon>
        <taxon>Bacillati</taxon>
        <taxon>Actinomycetota</taxon>
        <taxon>Actinomycetes</taxon>
        <taxon>Streptosporangiales</taxon>
        <taxon>Thermomonosporaceae</taxon>
        <taxon>Actinomadura</taxon>
    </lineage>
</organism>
<evidence type="ECO:0000313" key="2">
    <source>
        <dbReference type="Proteomes" id="UP001501020"/>
    </source>
</evidence>